<proteinExistence type="predicted"/>
<evidence type="ECO:0000313" key="6">
    <source>
        <dbReference type="EMBL" id="SEQ24042.1"/>
    </source>
</evidence>
<dbReference type="AlphaFoldDB" id="A0A1H9EEN7"/>
<evidence type="ECO:0000256" key="4">
    <source>
        <dbReference type="ARBA" id="ARBA00023004"/>
    </source>
</evidence>
<reference evidence="6 7" key="1">
    <citation type="submission" date="2016-10" db="EMBL/GenBank/DDBJ databases">
        <authorList>
            <person name="de Groot N.N."/>
        </authorList>
    </citation>
    <scope>NUCLEOTIDE SEQUENCE [LARGE SCALE GENOMIC DNA]</scope>
    <source>
        <strain evidence="6 7">A52C2</strain>
    </source>
</reference>
<gene>
    <name evidence="6" type="ORF">SAMN05216548_103150</name>
</gene>
<dbReference type="InterPro" id="IPR039650">
    <property type="entry name" value="HdrA-like"/>
</dbReference>
<keyword evidence="1" id="KW-0004">4Fe-4S</keyword>
<accession>A0A1H9EEN7</accession>
<dbReference type="Gene3D" id="3.50.50.60">
    <property type="entry name" value="FAD/NAD(P)-binding domain"/>
    <property type="match status" value="1"/>
</dbReference>
<protein>
    <submittedName>
        <fullName evidence="6">FAD dependent oxidoreductase</fullName>
    </submittedName>
</protein>
<dbReference type="EMBL" id="FOFG01000003">
    <property type="protein sequence ID" value="SEQ24042.1"/>
    <property type="molecule type" value="Genomic_DNA"/>
</dbReference>
<dbReference type="GO" id="GO:0046872">
    <property type="term" value="F:metal ion binding"/>
    <property type="evidence" value="ECO:0007669"/>
    <property type="project" value="UniProtKB-KW"/>
</dbReference>
<keyword evidence="3" id="KW-0560">Oxidoreductase</keyword>
<keyword evidence="5" id="KW-0411">Iron-sulfur</keyword>
<dbReference type="PANTHER" id="PTHR43498:SF1">
    <property type="entry name" value="COB--COM HETERODISULFIDE REDUCTASE IRON-SULFUR SUBUNIT A"/>
    <property type="match status" value="1"/>
</dbReference>
<dbReference type="SUPFAM" id="SSF51905">
    <property type="entry name" value="FAD/NAD(P)-binding domain"/>
    <property type="match status" value="1"/>
</dbReference>
<evidence type="ECO:0000256" key="2">
    <source>
        <dbReference type="ARBA" id="ARBA00022723"/>
    </source>
</evidence>
<evidence type="ECO:0000256" key="3">
    <source>
        <dbReference type="ARBA" id="ARBA00023002"/>
    </source>
</evidence>
<evidence type="ECO:0000256" key="1">
    <source>
        <dbReference type="ARBA" id="ARBA00022485"/>
    </source>
</evidence>
<sequence>MTATVNPITVDVVVVGAGSAGVAAAAAAAEEGATTVLLEASGHVGGTLAWQLLEHSAGFHDVHGNQVIAGFGDRLIGRLKELGSSPGHILDDVGYTATRTPVNHVELSLMEAVMLGEAGVQLWLNSPVVAVQREGDRITGLTVETPAGRRELRPGQVVDASGDAVVARRAGARFHEDAARTHQPASLTFKLGGVDFAALLDYARANPADFRPGNIIGDAADSDVNLWGLGSLLARGYQDGQLSLQRSEMHLAGWPRRGEAVVNVSRVSAGDVEENWTGDAAIQLSRQVLEFVRWFRHAVPGCAECYVAAVADRVGVRESGRVVGVATLTRDDLLHPVSRPDSIARGAFPIDIHEPDKPSLSHTEQLTEPYDIPYGCLVVDGIDNLLVAGRCISSTHEANGSARITATCFATGEAAGVAAALAASGNSAAPAVDVALLRQTLVRRGVLLSTQVKRPIHFAPVDC</sequence>
<organism evidence="6 7">
    <name type="scientific">Faunimonas pinastri</name>
    <dbReference type="NCBI Taxonomy" id="1855383"/>
    <lineage>
        <taxon>Bacteria</taxon>
        <taxon>Pseudomonadati</taxon>
        <taxon>Pseudomonadota</taxon>
        <taxon>Alphaproteobacteria</taxon>
        <taxon>Hyphomicrobiales</taxon>
        <taxon>Afifellaceae</taxon>
        <taxon>Faunimonas</taxon>
    </lineage>
</organism>
<dbReference type="GO" id="GO:0016491">
    <property type="term" value="F:oxidoreductase activity"/>
    <property type="evidence" value="ECO:0007669"/>
    <property type="project" value="UniProtKB-KW"/>
</dbReference>
<dbReference type="STRING" id="1855383.SAMN05216548_103150"/>
<keyword evidence="2" id="KW-0479">Metal-binding</keyword>
<dbReference type="InterPro" id="IPR036188">
    <property type="entry name" value="FAD/NAD-bd_sf"/>
</dbReference>
<evidence type="ECO:0000256" key="5">
    <source>
        <dbReference type="ARBA" id="ARBA00023014"/>
    </source>
</evidence>
<dbReference type="PANTHER" id="PTHR43498">
    <property type="entry name" value="FERREDOXIN:COB-COM HETERODISULFIDE REDUCTASE SUBUNIT A"/>
    <property type="match status" value="1"/>
</dbReference>
<keyword evidence="7" id="KW-1185">Reference proteome</keyword>
<keyword evidence="4" id="KW-0408">Iron</keyword>
<dbReference type="Pfam" id="PF12831">
    <property type="entry name" value="FAD_oxidored"/>
    <property type="match status" value="1"/>
</dbReference>
<dbReference type="GO" id="GO:0051539">
    <property type="term" value="F:4 iron, 4 sulfur cluster binding"/>
    <property type="evidence" value="ECO:0007669"/>
    <property type="project" value="UniProtKB-KW"/>
</dbReference>
<evidence type="ECO:0000313" key="7">
    <source>
        <dbReference type="Proteomes" id="UP000199647"/>
    </source>
</evidence>
<dbReference type="Proteomes" id="UP000199647">
    <property type="component" value="Unassembled WGS sequence"/>
</dbReference>
<dbReference type="RefSeq" id="WP_304529032.1">
    <property type="nucleotide sequence ID" value="NZ_FOFG01000003.1"/>
</dbReference>
<name>A0A1H9EEN7_9HYPH</name>